<reference evidence="3" key="2">
    <citation type="submission" date="2015-08" db="UniProtKB">
        <authorList>
            <consortium name="WormBaseParasite"/>
        </authorList>
    </citation>
    <scope>IDENTIFICATION</scope>
</reference>
<dbReference type="PANTHER" id="PTHR21523">
    <property type="match status" value="1"/>
</dbReference>
<dbReference type="Pfam" id="PF04870">
    <property type="entry name" value="Moulting_cycle"/>
    <property type="match status" value="1"/>
</dbReference>
<sequence>MTNVNSFYHKAAISALIKSKVRKILKGLPKVEEIIFWQCSKEAKNLNDLAKCAVTIFNARDRHVDKNTFNQSKNKKYNGKKEIIYTSNYSTLNIKKIKNDAKVFNTTNYNIIKNWYNIRKKVFSKMKPIQTYNKDDLKYLKKIEIKNDFYKYRRVKKSINYFRNNSNNVVINEEFLRQMEQLRQKEKNLPIHLRNLKRLERFNKMSEHVDKYVKRMNKHNEETISAYNNPIKIKMKKLNGINKENQGFLDSVMNIINDLLLQKHKFSFLSPRIFNVMPPCKNTNDDKCKNNKRLLSPTIFSFHEEDGYLAIPSLMKSVIDNDIEQNQWLNLILEISGASKALQKAVDQLKPQIEEMENKIFPSVINAEKMEYKYNQVIKMHNKEQLNEMEEDGYTFLRQDQLSNLDNKIVNYPITPEILSMTKDDLETRLESVIRKLAILNNADNHYNDIWDKLFNNGTRQKRQTERAPNTEDPEAEDEGKRNHFVTFEPFAFFNRIGEPVTLEIVTLSPHAFVSEILSPESLTVHTLNPRAFIATVLSPNALIARILSPGFFRAEILSPRALTAWVLSPDFLFVEVLSPKFIEPRILSPEYLQIQVLSPTFISPRVLSQEGLGVLVLSPNILSPNVLSRESLIVEILSPHILGGHEHTESGESAEGEFTGEHHTENHVPHGHHSELHAVHIHTYPFSHRQIPHAPTHTDPENHFG</sequence>
<accession>A0A0K0FMF2</accession>
<proteinExistence type="predicted"/>
<feature type="compositionally biased region" description="Basic and acidic residues" evidence="1">
    <location>
        <begin position="660"/>
        <end position="671"/>
    </location>
</feature>
<dbReference type="InterPro" id="IPR006954">
    <property type="entry name" value="Mlt-10-like"/>
</dbReference>
<evidence type="ECO:0000313" key="3">
    <source>
        <dbReference type="WBParaSite" id="SVE_1017900.1"/>
    </source>
</evidence>
<feature type="region of interest" description="Disordered" evidence="1">
    <location>
        <begin position="460"/>
        <end position="481"/>
    </location>
</feature>
<protein>
    <submittedName>
        <fullName evidence="3">DNA-directed RNA polymerase</fullName>
    </submittedName>
</protein>
<dbReference type="WBParaSite" id="SVE_1017900.1">
    <property type="protein sequence ID" value="SVE_1017900.1"/>
    <property type="gene ID" value="SVE_1017900"/>
</dbReference>
<dbReference type="Proteomes" id="UP000035680">
    <property type="component" value="Unassembled WGS sequence"/>
</dbReference>
<organism evidence="2 3">
    <name type="scientific">Strongyloides venezuelensis</name>
    <name type="common">Threadworm</name>
    <dbReference type="NCBI Taxonomy" id="75913"/>
    <lineage>
        <taxon>Eukaryota</taxon>
        <taxon>Metazoa</taxon>
        <taxon>Ecdysozoa</taxon>
        <taxon>Nematoda</taxon>
        <taxon>Chromadorea</taxon>
        <taxon>Rhabditida</taxon>
        <taxon>Tylenchina</taxon>
        <taxon>Panagrolaimomorpha</taxon>
        <taxon>Strongyloidoidea</taxon>
        <taxon>Strongyloididae</taxon>
        <taxon>Strongyloides</taxon>
    </lineage>
</organism>
<reference evidence="2" key="1">
    <citation type="submission" date="2014-07" db="EMBL/GenBank/DDBJ databases">
        <authorList>
            <person name="Martin A.A"/>
            <person name="De Silva N."/>
        </authorList>
    </citation>
    <scope>NUCLEOTIDE SEQUENCE</scope>
</reference>
<name>A0A0K0FMF2_STRVS</name>
<keyword evidence="2" id="KW-1185">Reference proteome</keyword>
<evidence type="ECO:0000313" key="2">
    <source>
        <dbReference type="Proteomes" id="UP000035680"/>
    </source>
</evidence>
<dbReference type="STRING" id="75913.A0A0K0FMF2"/>
<dbReference type="PANTHER" id="PTHR21523:SF38">
    <property type="entry name" value="MLT-TEN (MLT-10) RELATED"/>
    <property type="match status" value="1"/>
</dbReference>
<evidence type="ECO:0000256" key="1">
    <source>
        <dbReference type="SAM" id="MobiDB-lite"/>
    </source>
</evidence>
<feature type="region of interest" description="Disordered" evidence="1">
    <location>
        <begin position="645"/>
        <end position="671"/>
    </location>
</feature>
<dbReference type="AlphaFoldDB" id="A0A0K0FMF2"/>